<evidence type="ECO:0000313" key="2">
    <source>
        <dbReference type="Proteomes" id="UP000199527"/>
    </source>
</evidence>
<proteinExistence type="predicted"/>
<name>A0A1G8KPR9_9GAMM</name>
<accession>A0A1G8KPR9</accession>
<gene>
    <name evidence="1" type="ORF">SAMN04488540_101446</name>
</gene>
<dbReference type="OrthoDB" id="9856299at2"/>
<reference evidence="2" key="1">
    <citation type="submission" date="2016-10" db="EMBL/GenBank/DDBJ databases">
        <authorList>
            <person name="Varghese N."/>
            <person name="Submissions S."/>
        </authorList>
    </citation>
    <scope>NUCLEOTIDE SEQUENCE [LARGE SCALE GENOMIC DNA]</scope>
    <source>
        <strain evidence="2">DSM 23317</strain>
    </source>
</reference>
<dbReference type="EMBL" id="FNEM01000001">
    <property type="protein sequence ID" value="SDI45408.1"/>
    <property type="molecule type" value="Genomic_DNA"/>
</dbReference>
<dbReference type="AlphaFoldDB" id="A0A1G8KPR9"/>
<keyword evidence="2" id="KW-1185">Reference proteome</keyword>
<dbReference type="RefSeq" id="WP_090361220.1">
    <property type="nucleotide sequence ID" value="NZ_FNEM01000001.1"/>
</dbReference>
<dbReference type="Proteomes" id="UP000199527">
    <property type="component" value="Unassembled WGS sequence"/>
</dbReference>
<sequence length="102" mass="11655">MTDVLCHREQARMLCLLNHYRSIQRACYQSKALCLSPEHSGELLRLKLAYGHGGLQARARGADTSNPLSLTQQGRRLFLQLDSWTECQRRSMQRLLQQSLAA</sequence>
<protein>
    <submittedName>
        <fullName evidence="1">Uncharacterized protein</fullName>
    </submittedName>
</protein>
<organism evidence="1 2">
    <name type="scientific">Ferrimonas sediminum</name>
    <dbReference type="NCBI Taxonomy" id="718193"/>
    <lineage>
        <taxon>Bacteria</taxon>
        <taxon>Pseudomonadati</taxon>
        <taxon>Pseudomonadota</taxon>
        <taxon>Gammaproteobacteria</taxon>
        <taxon>Alteromonadales</taxon>
        <taxon>Ferrimonadaceae</taxon>
        <taxon>Ferrimonas</taxon>
    </lineage>
</organism>
<evidence type="ECO:0000313" key="1">
    <source>
        <dbReference type="EMBL" id="SDI45408.1"/>
    </source>
</evidence>